<feature type="domain" description="Heterokaryon incompatibility" evidence="2">
    <location>
        <begin position="143"/>
        <end position="287"/>
    </location>
</feature>
<evidence type="ECO:0000259" key="2">
    <source>
        <dbReference type="Pfam" id="PF06985"/>
    </source>
</evidence>
<dbReference type="InterPro" id="IPR052895">
    <property type="entry name" value="HetReg/Transcr_Mod"/>
</dbReference>
<organism evidence="3 4">
    <name type="scientific">Meristemomyces frigidus</name>
    <dbReference type="NCBI Taxonomy" id="1508187"/>
    <lineage>
        <taxon>Eukaryota</taxon>
        <taxon>Fungi</taxon>
        <taxon>Dikarya</taxon>
        <taxon>Ascomycota</taxon>
        <taxon>Pezizomycotina</taxon>
        <taxon>Dothideomycetes</taxon>
        <taxon>Dothideomycetidae</taxon>
        <taxon>Mycosphaerellales</taxon>
        <taxon>Teratosphaeriaceae</taxon>
        <taxon>Meristemomyces</taxon>
    </lineage>
</organism>
<gene>
    <name evidence="3" type="ORF">LTR62_007382</name>
</gene>
<dbReference type="AlphaFoldDB" id="A0AAN7THH7"/>
<dbReference type="Pfam" id="PF06985">
    <property type="entry name" value="HET"/>
    <property type="match status" value="1"/>
</dbReference>
<accession>A0AAN7THH7</accession>
<dbReference type="Pfam" id="PF26639">
    <property type="entry name" value="Het-6_barrel"/>
    <property type="match status" value="1"/>
</dbReference>
<proteinExistence type="predicted"/>
<evidence type="ECO:0000256" key="1">
    <source>
        <dbReference type="SAM" id="MobiDB-lite"/>
    </source>
</evidence>
<name>A0AAN7THH7_9PEZI</name>
<dbReference type="PANTHER" id="PTHR24148:SF64">
    <property type="entry name" value="HETEROKARYON INCOMPATIBILITY DOMAIN-CONTAINING PROTEIN"/>
    <property type="match status" value="1"/>
</dbReference>
<dbReference type="InterPro" id="IPR010730">
    <property type="entry name" value="HET"/>
</dbReference>
<protein>
    <recommendedName>
        <fullName evidence="2">Heterokaryon incompatibility domain-containing protein</fullName>
    </recommendedName>
</protein>
<dbReference type="EMBL" id="JAVRRL010000007">
    <property type="protein sequence ID" value="KAK5116708.1"/>
    <property type="molecule type" value="Genomic_DNA"/>
</dbReference>
<evidence type="ECO:0000313" key="4">
    <source>
        <dbReference type="Proteomes" id="UP001310890"/>
    </source>
</evidence>
<dbReference type="PANTHER" id="PTHR24148">
    <property type="entry name" value="ANKYRIN REPEAT DOMAIN-CONTAINING PROTEIN 39 HOMOLOG-RELATED"/>
    <property type="match status" value="1"/>
</dbReference>
<comment type="caution">
    <text evidence="3">The sequence shown here is derived from an EMBL/GenBank/DDBJ whole genome shotgun (WGS) entry which is preliminary data.</text>
</comment>
<evidence type="ECO:0000313" key="3">
    <source>
        <dbReference type="EMBL" id="KAK5116708.1"/>
    </source>
</evidence>
<sequence>MASSTAFWEPEDTSDRNNNSRKHSIFKVSTNAIDFDDETEFLLQPAAPYIEQIHDYVRLCGARPGNLSTRNLHGPSGVYTAPQKNEIRVFRLSPGAFQEALSGHLEHVNIAFSLAPTDKDKTERPRPRTTFALDLIHRKRVAYTAVSYTWGAPVFDHCVLINGFPVKVTATVDNLLRHIRLTGSSAALWIDQICIDQSSIADKEGQVALMGSIYRKAQNTLIWLGTECGGEAFDVLKGLYEATYGSEDLLDNDIQRLRHAPNPNHRITALEKLLGNPWFQRTWIIQEVVLSLDVYVMSGHDTTTFDDFGKYCAGIAPVAGGLVRPFPGQLQQKTGVDVMIELSIVRSIYSTLNHGQDLFDWLVATRYAAASWPIDKAYALLGLCKADQAILPDYSRSWHDVYCEIAKTKMLEAIDVLKDQSCKQDIVRHSHFLVSRILSCIDHDPISSSLPSWVPDWSQPRRTSALGLSTFSRSLYDAARSTKEQVFSLDERNMQLHLYGTIAGEIENLSPIFTDAKLSLGRLPHSNSSLLEAIKFAKRREDVQETANGFTTFCSTLVVGTDGDSRGMGGRSPAEYVEILSLLCDETSRQSPSISGQTYSRRQLLPAGHPGRFSLAHLERRKTGRTFKNLQVAYRNALLNRRLCWLSKDTLGLVPSYAEVGDVVCVIPGCHIPFVFRRFGEEKYLLIGEAYVHAYMDCEIADCSGELTDMTIV</sequence>
<feature type="region of interest" description="Disordered" evidence="1">
    <location>
        <begin position="1"/>
        <end position="20"/>
    </location>
</feature>
<dbReference type="Proteomes" id="UP001310890">
    <property type="component" value="Unassembled WGS sequence"/>
</dbReference>
<reference evidence="3" key="1">
    <citation type="submission" date="2023-08" db="EMBL/GenBank/DDBJ databases">
        <title>Black Yeasts Isolated from many extreme environments.</title>
        <authorList>
            <person name="Coleine C."/>
            <person name="Stajich J.E."/>
            <person name="Selbmann L."/>
        </authorList>
    </citation>
    <scope>NUCLEOTIDE SEQUENCE</scope>
    <source>
        <strain evidence="3">CCFEE 5401</strain>
    </source>
</reference>